<dbReference type="InterPro" id="IPR025709">
    <property type="entry name" value="Leu_tRNA-synth_edit"/>
</dbReference>
<dbReference type="KEGG" id="schv:BRCON_1251"/>
<evidence type="ECO:0000313" key="15">
    <source>
        <dbReference type="EMBL" id="AXA36028.1"/>
    </source>
</evidence>
<dbReference type="InterPro" id="IPR001412">
    <property type="entry name" value="aa-tRNA-synth_I_CS"/>
</dbReference>
<feature type="binding site" evidence="9">
    <location>
        <position position="648"/>
    </location>
    <ligand>
        <name>ATP</name>
        <dbReference type="ChEBI" id="CHEBI:30616"/>
    </ligand>
</feature>
<comment type="catalytic activity">
    <reaction evidence="8 9">
        <text>tRNA(Leu) + L-leucine + ATP = L-leucyl-tRNA(Leu) + AMP + diphosphate</text>
        <dbReference type="Rhea" id="RHEA:11688"/>
        <dbReference type="Rhea" id="RHEA-COMP:9613"/>
        <dbReference type="Rhea" id="RHEA-COMP:9622"/>
        <dbReference type="ChEBI" id="CHEBI:30616"/>
        <dbReference type="ChEBI" id="CHEBI:33019"/>
        <dbReference type="ChEBI" id="CHEBI:57427"/>
        <dbReference type="ChEBI" id="CHEBI:78442"/>
        <dbReference type="ChEBI" id="CHEBI:78494"/>
        <dbReference type="ChEBI" id="CHEBI:456215"/>
        <dbReference type="EC" id="6.1.1.4"/>
    </reaction>
</comment>
<evidence type="ECO:0000256" key="7">
    <source>
        <dbReference type="ARBA" id="ARBA00023146"/>
    </source>
</evidence>
<dbReference type="PANTHER" id="PTHR43740:SF2">
    <property type="entry name" value="LEUCINE--TRNA LIGASE, MITOCHONDRIAL"/>
    <property type="match status" value="1"/>
</dbReference>
<keyword evidence="2 9" id="KW-0963">Cytoplasm</keyword>
<dbReference type="GO" id="GO:0004823">
    <property type="term" value="F:leucine-tRNA ligase activity"/>
    <property type="evidence" value="ECO:0007669"/>
    <property type="project" value="UniProtKB-UniRule"/>
</dbReference>
<dbReference type="Gene3D" id="3.40.50.620">
    <property type="entry name" value="HUPs"/>
    <property type="match status" value="2"/>
</dbReference>
<accession>A0A2Z4Y570</accession>
<proteinExistence type="inferred from homology"/>
<dbReference type="InterPro" id="IPR009008">
    <property type="entry name" value="Val/Leu/Ile-tRNA-synth_edit"/>
</dbReference>
<feature type="domain" description="Methionyl/Leucyl tRNA synthetase" evidence="13">
    <location>
        <begin position="46"/>
        <end position="189"/>
    </location>
</feature>
<feature type="domain" description="Aminoacyl-tRNA synthetase class Ia" evidence="11">
    <location>
        <begin position="466"/>
        <end position="685"/>
    </location>
</feature>
<evidence type="ECO:0000259" key="11">
    <source>
        <dbReference type="Pfam" id="PF00133"/>
    </source>
</evidence>
<evidence type="ECO:0000256" key="4">
    <source>
        <dbReference type="ARBA" id="ARBA00022741"/>
    </source>
</evidence>
<dbReference type="PROSITE" id="PS00178">
    <property type="entry name" value="AA_TRNA_LIGASE_I"/>
    <property type="match status" value="1"/>
</dbReference>
<dbReference type="HAMAP" id="MF_00049_B">
    <property type="entry name" value="Leu_tRNA_synth_B"/>
    <property type="match status" value="1"/>
</dbReference>
<dbReference type="AlphaFoldDB" id="A0A2Z4Y570"/>
<feature type="domain" description="Leucyl-tRNA synthetase editing" evidence="14">
    <location>
        <begin position="230"/>
        <end position="453"/>
    </location>
</feature>
<reference evidence="15 16" key="1">
    <citation type="submission" date="2018-05" db="EMBL/GenBank/DDBJ databases">
        <title>A metagenomic window into the 2 km-deep terrestrial subsurface aquifer revealed taxonomically and functionally diverse microbial community comprising novel uncultured bacterial lineages.</title>
        <authorList>
            <person name="Kadnikov V.V."/>
            <person name="Mardanov A.V."/>
            <person name="Beletsky A.V."/>
            <person name="Banks D."/>
            <person name="Pimenov N.V."/>
            <person name="Frank Y.A."/>
            <person name="Karnachuk O.V."/>
            <person name="Ravin N.V."/>
        </authorList>
    </citation>
    <scope>NUCLEOTIDE SEQUENCE [LARGE SCALE GENOMIC DNA]</scope>
    <source>
        <strain evidence="15">BY</strain>
    </source>
</reference>
<gene>
    <name evidence="9" type="primary">leuS</name>
    <name evidence="15" type="ORF">BRCON_1251</name>
</gene>
<keyword evidence="5 9" id="KW-0067">ATP-binding</keyword>
<feature type="short sequence motif" description="'HIGH' region" evidence="9">
    <location>
        <begin position="51"/>
        <end position="61"/>
    </location>
</feature>
<evidence type="ECO:0000313" key="16">
    <source>
        <dbReference type="Proteomes" id="UP000262583"/>
    </source>
</evidence>
<keyword evidence="7 9" id="KW-0030">Aminoacyl-tRNA synthetase</keyword>
<evidence type="ECO:0000256" key="5">
    <source>
        <dbReference type="ARBA" id="ARBA00022840"/>
    </source>
</evidence>
<evidence type="ECO:0000256" key="10">
    <source>
        <dbReference type="RuleBase" id="RU363035"/>
    </source>
</evidence>
<dbReference type="CDD" id="cd07958">
    <property type="entry name" value="Anticodon_Ia_Leu_BEm"/>
    <property type="match status" value="1"/>
</dbReference>
<evidence type="ECO:0000256" key="2">
    <source>
        <dbReference type="ARBA" id="ARBA00022490"/>
    </source>
</evidence>
<dbReference type="NCBIfam" id="TIGR00396">
    <property type="entry name" value="leuS_bact"/>
    <property type="match status" value="1"/>
</dbReference>
<dbReference type="InterPro" id="IPR002300">
    <property type="entry name" value="aa-tRNA-synth_Ia"/>
</dbReference>
<dbReference type="EMBL" id="CP030759">
    <property type="protein sequence ID" value="AXA36028.1"/>
    <property type="molecule type" value="Genomic_DNA"/>
</dbReference>
<dbReference type="GO" id="GO:0006429">
    <property type="term" value="P:leucyl-tRNA aminoacylation"/>
    <property type="evidence" value="ECO:0007669"/>
    <property type="project" value="UniProtKB-UniRule"/>
</dbReference>
<dbReference type="Pfam" id="PF08264">
    <property type="entry name" value="Anticodon_1"/>
    <property type="match status" value="1"/>
</dbReference>
<keyword evidence="6 9" id="KW-0648">Protein biosynthesis</keyword>
<feature type="domain" description="Methionyl/Valyl/Leucyl/Isoleucyl-tRNA synthetase anticodon-binding" evidence="12">
    <location>
        <begin position="728"/>
        <end position="851"/>
    </location>
</feature>
<dbReference type="FunFam" id="3.40.50.620:FF:000100">
    <property type="entry name" value="probable leucine--tRNA ligase, mitochondrial"/>
    <property type="match status" value="1"/>
</dbReference>
<dbReference type="Pfam" id="PF09334">
    <property type="entry name" value="tRNA-synt_1g"/>
    <property type="match status" value="1"/>
</dbReference>
<dbReference type="SUPFAM" id="SSF52374">
    <property type="entry name" value="Nucleotidylyl transferase"/>
    <property type="match status" value="1"/>
</dbReference>
<dbReference type="SUPFAM" id="SSF47323">
    <property type="entry name" value="Anticodon-binding domain of a subclass of class I aminoacyl-tRNA synthetases"/>
    <property type="match status" value="1"/>
</dbReference>
<dbReference type="EC" id="6.1.1.4" evidence="9"/>
<feature type="short sequence motif" description="'KMSKS' region" evidence="9">
    <location>
        <begin position="645"/>
        <end position="649"/>
    </location>
</feature>
<evidence type="ECO:0000259" key="14">
    <source>
        <dbReference type="Pfam" id="PF13603"/>
    </source>
</evidence>
<dbReference type="Gene3D" id="1.10.730.10">
    <property type="entry name" value="Isoleucyl-tRNA Synthetase, Domain 1"/>
    <property type="match status" value="1"/>
</dbReference>
<comment type="subcellular location">
    <subcellularLocation>
        <location evidence="9">Cytoplasm</location>
    </subcellularLocation>
</comment>
<name>A0A2Z4Y570_SUMC1</name>
<comment type="similarity">
    <text evidence="1 9 10">Belongs to the class-I aminoacyl-tRNA synthetase family.</text>
</comment>
<keyword evidence="3 9" id="KW-0436">Ligase</keyword>
<evidence type="ECO:0000256" key="3">
    <source>
        <dbReference type="ARBA" id="ARBA00022598"/>
    </source>
</evidence>
<dbReference type="InterPro" id="IPR014729">
    <property type="entry name" value="Rossmann-like_a/b/a_fold"/>
</dbReference>
<dbReference type="InterPro" id="IPR013155">
    <property type="entry name" value="M/V/L/I-tRNA-synth_anticd-bd"/>
</dbReference>
<dbReference type="GO" id="GO:0005524">
    <property type="term" value="F:ATP binding"/>
    <property type="evidence" value="ECO:0007669"/>
    <property type="project" value="UniProtKB-UniRule"/>
</dbReference>
<evidence type="ECO:0000256" key="6">
    <source>
        <dbReference type="ARBA" id="ARBA00022917"/>
    </source>
</evidence>
<dbReference type="FunFam" id="3.40.50.620:FF:000003">
    <property type="entry name" value="Leucine--tRNA ligase"/>
    <property type="match status" value="1"/>
</dbReference>
<dbReference type="GO" id="GO:0002161">
    <property type="term" value="F:aminoacyl-tRNA deacylase activity"/>
    <property type="evidence" value="ECO:0007669"/>
    <property type="project" value="InterPro"/>
</dbReference>
<dbReference type="Pfam" id="PF13603">
    <property type="entry name" value="tRNA-synt_1_2"/>
    <property type="match status" value="1"/>
</dbReference>
<dbReference type="InterPro" id="IPR015413">
    <property type="entry name" value="Methionyl/Leucyl_tRNA_Synth"/>
</dbReference>
<evidence type="ECO:0000256" key="8">
    <source>
        <dbReference type="ARBA" id="ARBA00047469"/>
    </source>
</evidence>
<dbReference type="InterPro" id="IPR009080">
    <property type="entry name" value="tRNAsynth_Ia_anticodon-bd"/>
</dbReference>
<evidence type="ECO:0000256" key="9">
    <source>
        <dbReference type="HAMAP-Rule" id="MF_00049"/>
    </source>
</evidence>
<organism evidence="15 16">
    <name type="scientific">Sumerlaea chitinivorans</name>
    <dbReference type="NCBI Taxonomy" id="2250252"/>
    <lineage>
        <taxon>Bacteria</taxon>
        <taxon>Candidatus Sumerlaeota</taxon>
        <taxon>Candidatus Sumerlaeia</taxon>
        <taxon>Candidatus Sumerlaeales</taxon>
        <taxon>Candidatus Sumerlaeaceae</taxon>
        <taxon>Candidatus Sumerlaea</taxon>
    </lineage>
</organism>
<dbReference type="Pfam" id="PF00133">
    <property type="entry name" value="tRNA-synt_1"/>
    <property type="match status" value="1"/>
</dbReference>
<dbReference type="CDD" id="cd00812">
    <property type="entry name" value="LeuRS_core"/>
    <property type="match status" value="1"/>
</dbReference>
<dbReference type="InterPro" id="IPR002302">
    <property type="entry name" value="Leu-tRNA-ligase"/>
</dbReference>
<evidence type="ECO:0000259" key="13">
    <source>
        <dbReference type="Pfam" id="PF09334"/>
    </source>
</evidence>
<dbReference type="SUPFAM" id="SSF50677">
    <property type="entry name" value="ValRS/IleRS/LeuRS editing domain"/>
    <property type="match status" value="1"/>
</dbReference>
<sequence length="888" mass="100849">MSEKQDVVTNEGVYPHKEVEARWQKVWEERKPFRTPEQPGADKYYVLEMFPYPSGRLHMGHCRVYTIGDALARFLRMRGKKVLHPMGFDAFGLPAENAAIKHQIHPAVWTERCIADMKDQFRLMGYSLDWDREVITCRPEYYRWNQWFFLKFFERGLAYRKAAAINWCETCQTVLANEQVEQGCCWRCHNPVTVRNLEQWWLRITDYAEQLLADLDALEDWPESVKIMQRNWIGRSEGALVKFKLLPADTPLRAGDKCPLSPDQLAALPDIEIFTTRPDTLFGVTFMVFAPEHPRVAELVAELEALPAEKRDPELANIGARVREFVDRTVVEDRFLRTAADREKEGIFLGRYAVNQLNGDVVPIFIANFVLMEYGTGTIMAVPAHDQRDFEFARKYGVPIKMVIAPPDRAGDPSALDGSQLQAAYVEPGIMVHSAQFDGLDSEIAKAKIVEFLEERGYGKRCVQYKLRDWLISRQRFWGTPIPIVYCDRCGIVPVPEDQLPVVLPENAKFTGVGNPLASVPEFVNTSCPKCSGPARRETDTMDTFVDSSWYFLRYCDPQNSSAPFDIEQASKWMPVDQYIGGIEHAILHLLYSRFFVKALRDLGLVRVSEPFTRLLTQGMVTNTYIDKQTGKLAVDEHGRPKYAKMSKSLGNGVDPLEIVDKFGADTARLFILFAAPAEKELEWSDRGVEGCYRFLNRVWRLVLSNLDACAEANRLNGKCSPTTRAERELNYAIHWAIQRVQTEIEERHHFNTAIAAAMELQNALQAAASNPEVSRALLGFGLRMLILLLFPFAPHITSELWERAGFGSDLDSEPFPTYDPAALVRDEVEIVLQHNGKIRSRLTISASATEEDVRKAALADEKIRSSLAGREPKKVIYVPGKLVNVVG</sequence>
<dbReference type="PANTHER" id="PTHR43740">
    <property type="entry name" value="LEUCYL-TRNA SYNTHETASE"/>
    <property type="match status" value="1"/>
</dbReference>
<dbReference type="PRINTS" id="PR00985">
    <property type="entry name" value="TRNASYNTHLEU"/>
</dbReference>
<evidence type="ECO:0000259" key="12">
    <source>
        <dbReference type="Pfam" id="PF08264"/>
    </source>
</evidence>
<dbReference type="GO" id="GO:0005829">
    <property type="term" value="C:cytosol"/>
    <property type="evidence" value="ECO:0007669"/>
    <property type="project" value="TreeGrafter"/>
</dbReference>
<dbReference type="Proteomes" id="UP000262583">
    <property type="component" value="Chromosome"/>
</dbReference>
<keyword evidence="4 9" id="KW-0547">Nucleotide-binding</keyword>
<dbReference type="FunFam" id="1.10.730.10:FF:000002">
    <property type="entry name" value="Leucine--tRNA ligase"/>
    <property type="match status" value="1"/>
</dbReference>
<evidence type="ECO:0000256" key="1">
    <source>
        <dbReference type="ARBA" id="ARBA00005594"/>
    </source>
</evidence>
<protein>
    <recommendedName>
        <fullName evidence="9">Leucine--tRNA ligase</fullName>
        <ecNumber evidence="9">6.1.1.4</ecNumber>
    </recommendedName>
    <alternativeName>
        <fullName evidence="9">Leucyl-tRNA synthetase</fullName>
        <shortName evidence="9">LeuRS</shortName>
    </alternativeName>
</protein>